<dbReference type="KEGG" id="mic:Mic7113_0036"/>
<dbReference type="FunFam" id="3.40.1030.10:FF:000010">
    <property type="entry name" value="Anthranilate phosphoribosyltransferase"/>
    <property type="match status" value="1"/>
</dbReference>
<proteinExistence type="predicted"/>
<dbReference type="GO" id="GO:0000162">
    <property type="term" value="P:L-tryptophan biosynthetic process"/>
    <property type="evidence" value="ECO:0007669"/>
    <property type="project" value="InterPro"/>
</dbReference>
<dbReference type="InterPro" id="IPR005940">
    <property type="entry name" value="Anthranilate_Pribosyl_Tfrase"/>
</dbReference>
<evidence type="ECO:0000256" key="3">
    <source>
        <dbReference type="ARBA" id="ARBA00023141"/>
    </source>
</evidence>
<evidence type="ECO:0000256" key="1">
    <source>
        <dbReference type="ARBA" id="ARBA00022676"/>
    </source>
</evidence>
<dbReference type="EMBL" id="CP003630">
    <property type="protein sequence ID" value="AFZ15979.1"/>
    <property type="molecule type" value="Genomic_DNA"/>
</dbReference>
<evidence type="ECO:0000259" key="4">
    <source>
        <dbReference type="Pfam" id="PF00591"/>
    </source>
</evidence>
<dbReference type="PANTHER" id="PTHR43285:SF3">
    <property type="entry name" value="SLL1634 PROTEIN"/>
    <property type="match status" value="1"/>
</dbReference>
<feature type="domain" description="Glycosyl transferase family 3 N-terminal" evidence="5">
    <location>
        <begin position="6"/>
        <end position="68"/>
    </location>
</feature>
<dbReference type="Proteomes" id="UP000010471">
    <property type="component" value="Chromosome"/>
</dbReference>
<dbReference type="STRING" id="1173027.Mic7113_0036"/>
<dbReference type="Gene3D" id="3.40.1030.10">
    <property type="entry name" value="Nucleoside phosphorylase/phosphoribosyltransferase catalytic domain"/>
    <property type="match status" value="1"/>
</dbReference>
<evidence type="ECO:0000259" key="5">
    <source>
        <dbReference type="Pfam" id="PF02885"/>
    </source>
</evidence>
<gene>
    <name evidence="6" type="ORF">Mic7113_0036</name>
</gene>
<sequence>MSNAFRELLKKVGSGVHTGEDLSREEAAAATRMMLLQEATPAQIGAFMIAHRIKRPTSQELAGMLDAYEQIGPKLQLEGFGNGQSGIENEEDAATTSLLSQPVTVFGTPYDGRSRTAPVTPLTALILATAGVRVIMHGGDCMPTKYGVPLIEIWQGLGVDFSRVTLSQIEQLFKTTGLGLIYLPQHFPEAQALVPYRDQIGKRPPFATMELIWSPYGGDVHIVAGYVHPPTELRFRETLEMRGVRKFTLVKGLEGSCDLPRDRTAIIAISQPDVSEGFERLLLHPRDYGFAHQEAPLDSTPELIQQMQHVLNGKPTELMSVAIWNGGFYLWRCGVCPDLATGFAKAESFLTEGYALQKLQDIRHGIASLQLAHQP</sequence>
<dbReference type="eggNOG" id="COG0547">
    <property type="taxonomic scope" value="Bacteria"/>
</dbReference>
<dbReference type="InterPro" id="IPR017459">
    <property type="entry name" value="Glycosyl_Trfase_fam3_N_dom"/>
</dbReference>
<evidence type="ECO:0000313" key="7">
    <source>
        <dbReference type="Proteomes" id="UP000010471"/>
    </source>
</evidence>
<keyword evidence="3" id="KW-0028">Amino-acid biosynthesis</keyword>
<dbReference type="SUPFAM" id="SSF52418">
    <property type="entry name" value="Nucleoside phosphorylase/phosphoribosyltransferase catalytic domain"/>
    <property type="match status" value="1"/>
</dbReference>
<feature type="domain" description="Glycosyl transferase family 3" evidence="4">
    <location>
        <begin position="115"/>
        <end position="356"/>
    </location>
</feature>
<dbReference type="SUPFAM" id="SSF47648">
    <property type="entry name" value="Nucleoside phosphorylase/phosphoribosyltransferase N-terminal domain"/>
    <property type="match status" value="1"/>
</dbReference>
<dbReference type="GO" id="GO:0004048">
    <property type="term" value="F:anthranilate phosphoribosyltransferase activity"/>
    <property type="evidence" value="ECO:0007669"/>
    <property type="project" value="UniProtKB-EC"/>
</dbReference>
<dbReference type="RefSeq" id="WP_015180143.1">
    <property type="nucleotide sequence ID" value="NC_019738.1"/>
</dbReference>
<dbReference type="InterPro" id="IPR036320">
    <property type="entry name" value="Glycosyl_Trfase_fam3_N_dom_sf"/>
</dbReference>
<accession>K9W879</accession>
<keyword evidence="7" id="KW-1185">Reference proteome</keyword>
<protein>
    <submittedName>
        <fullName evidence="6">Anthranilate phosphoribosyltransferase</fullName>
        <ecNumber evidence="6">2.4.2.18</ecNumber>
    </submittedName>
</protein>
<dbReference type="InterPro" id="IPR035902">
    <property type="entry name" value="Nuc_phospho_transferase"/>
</dbReference>
<dbReference type="HOGENOM" id="CLU_034315_0_0_3"/>
<dbReference type="AlphaFoldDB" id="K9W879"/>
<dbReference type="InterPro" id="IPR000312">
    <property type="entry name" value="Glycosyl_Trfase_fam3"/>
</dbReference>
<reference evidence="6 7" key="1">
    <citation type="submission" date="2012-06" db="EMBL/GenBank/DDBJ databases">
        <title>Finished chromosome of genome of Microcoleus sp. PCC 7113.</title>
        <authorList>
            <consortium name="US DOE Joint Genome Institute"/>
            <person name="Gugger M."/>
            <person name="Coursin T."/>
            <person name="Rippka R."/>
            <person name="Tandeau De Marsac N."/>
            <person name="Huntemann M."/>
            <person name="Wei C.-L."/>
            <person name="Han J."/>
            <person name="Detter J.C."/>
            <person name="Han C."/>
            <person name="Tapia R."/>
            <person name="Chen A."/>
            <person name="Kyrpides N."/>
            <person name="Mavromatis K."/>
            <person name="Markowitz V."/>
            <person name="Szeto E."/>
            <person name="Ivanova N."/>
            <person name="Pagani I."/>
            <person name="Pati A."/>
            <person name="Goodwin L."/>
            <person name="Nordberg H.P."/>
            <person name="Cantor M.N."/>
            <person name="Hua S.X."/>
            <person name="Woyke T."/>
            <person name="Kerfeld C.A."/>
        </authorList>
    </citation>
    <scope>NUCLEOTIDE SEQUENCE [LARGE SCALE GENOMIC DNA]</scope>
    <source>
        <strain evidence="6 7">PCC 7113</strain>
    </source>
</reference>
<dbReference type="EC" id="2.4.2.18" evidence="6"/>
<dbReference type="Gene3D" id="1.20.970.10">
    <property type="entry name" value="Transferase, Pyrimidine Nucleoside Phosphorylase, Chain C"/>
    <property type="match status" value="1"/>
</dbReference>
<dbReference type="OrthoDB" id="9926at2"/>
<dbReference type="PANTHER" id="PTHR43285">
    <property type="entry name" value="ANTHRANILATE PHOSPHORIBOSYLTRANSFERASE"/>
    <property type="match status" value="1"/>
</dbReference>
<dbReference type="Pfam" id="PF00591">
    <property type="entry name" value="Glycos_transf_3"/>
    <property type="match status" value="1"/>
</dbReference>
<evidence type="ECO:0000313" key="6">
    <source>
        <dbReference type="EMBL" id="AFZ15979.1"/>
    </source>
</evidence>
<dbReference type="NCBIfam" id="NF005635">
    <property type="entry name" value="PRK07394.1"/>
    <property type="match status" value="1"/>
</dbReference>
<keyword evidence="3" id="KW-0057">Aromatic amino acid biosynthesis</keyword>
<organism evidence="6 7">
    <name type="scientific">Allocoleopsis franciscana PCC 7113</name>
    <dbReference type="NCBI Taxonomy" id="1173027"/>
    <lineage>
        <taxon>Bacteria</taxon>
        <taxon>Bacillati</taxon>
        <taxon>Cyanobacteriota</taxon>
        <taxon>Cyanophyceae</taxon>
        <taxon>Coleofasciculales</taxon>
        <taxon>Coleofasciculaceae</taxon>
        <taxon>Allocoleopsis</taxon>
        <taxon>Allocoleopsis franciscana</taxon>
    </lineage>
</organism>
<dbReference type="Pfam" id="PF02885">
    <property type="entry name" value="Glycos_trans_3N"/>
    <property type="match status" value="1"/>
</dbReference>
<evidence type="ECO:0000256" key="2">
    <source>
        <dbReference type="ARBA" id="ARBA00022679"/>
    </source>
</evidence>
<dbReference type="PATRIC" id="fig|1173027.3.peg.36"/>
<name>K9W879_9CYAN</name>
<keyword evidence="1 6" id="KW-0328">Glycosyltransferase</keyword>
<keyword evidence="2 6" id="KW-0808">Transferase</keyword>
<dbReference type="GO" id="GO:0005829">
    <property type="term" value="C:cytosol"/>
    <property type="evidence" value="ECO:0007669"/>
    <property type="project" value="TreeGrafter"/>
</dbReference>